<evidence type="ECO:0008006" key="4">
    <source>
        <dbReference type="Google" id="ProtNLM"/>
    </source>
</evidence>
<sequence length="715" mass="79211">MGFFKKNNEAEHIVGIVLRQNEGVGLLLKTNPQARDVVLADERRFPYSNSWENIVYDIDEVLFNIEEEHKIKIKKVIFFVYAHLVDRKTGLVKSTYLDKIKEIVKQNELESLGYIEYNDVLARYLGEKEQGPLTAIVVEIDTTAISAFIYKSGEVVFSETVSKTENLTADLEEIFVKSNKDTQLPARIIMYDSSDLEKESSQILTHNWPENLFIQLPKVEVMNPDELTEALAYEYKEQLYGANQTTQPKLPPVVVSEAPETEIKVDDSGAEAEDAIDEEADEAEAIEGFVIGKDIAKEVENEPVKEVPASFESKEESVREVTAVAGVSGLTSKFPRFSLPLEFLQSSSGKKKLIGGVLVVVILIGVIFSLFFFLHKAELTVLYQNQEITKTIRINGVKLEKSSNKVTEKTSIATTGKKDIGEKAKGDVTIYNASNEIKFQKGTKFKTADGLVFLLDQDVTADAAEDTGPSIIKSKTKASLTSAEIGPKYNIKNDVRLTIEEKLDSEPFALTTAAFTGGTLKEVRIASKEDYDTIDAAIQKKIKKSSSASIKKASGEKNVIGDLSEVTITDKTYSAEVVEQAESLSLEVSANVIFYSYAEEPLLDGIVEKLRDEIPEKYSLSKDNITYQIISGEKSDKNNSAELTVKATARPVLLVDKSSLVKSVKGKPLKSIKPIIRDEFNAAGYRVAFNSPLPLINSFLPFFTNNITLKVAPLP</sequence>
<dbReference type="AlphaFoldDB" id="A0A1F7I613"/>
<evidence type="ECO:0000313" key="2">
    <source>
        <dbReference type="EMBL" id="OGK38819.1"/>
    </source>
</evidence>
<dbReference type="Proteomes" id="UP000179024">
    <property type="component" value="Unassembled WGS sequence"/>
</dbReference>
<organism evidence="2 3">
    <name type="scientific">Candidatus Roizmanbacteria bacterium RIFCSPHIGHO2_12_FULL_44_10</name>
    <dbReference type="NCBI Taxonomy" id="1802054"/>
    <lineage>
        <taxon>Bacteria</taxon>
        <taxon>Candidatus Roizmaniibacteriota</taxon>
    </lineage>
</organism>
<evidence type="ECO:0000256" key="1">
    <source>
        <dbReference type="SAM" id="Phobius"/>
    </source>
</evidence>
<accession>A0A1F7I613</accession>
<gene>
    <name evidence="2" type="ORF">A3F34_00530</name>
</gene>
<evidence type="ECO:0000313" key="3">
    <source>
        <dbReference type="Proteomes" id="UP000179024"/>
    </source>
</evidence>
<keyword evidence="1" id="KW-1133">Transmembrane helix</keyword>
<feature type="transmembrane region" description="Helical" evidence="1">
    <location>
        <begin position="353"/>
        <end position="374"/>
    </location>
</feature>
<comment type="caution">
    <text evidence="2">The sequence shown here is derived from an EMBL/GenBank/DDBJ whole genome shotgun (WGS) entry which is preliminary data.</text>
</comment>
<proteinExistence type="predicted"/>
<keyword evidence="1" id="KW-0472">Membrane</keyword>
<keyword evidence="1" id="KW-0812">Transmembrane</keyword>
<protein>
    <recommendedName>
        <fullName evidence="4">Baseplate protein J-like domain-containing protein</fullName>
    </recommendedName>
</protein>
<dbReference type="EMBL" id="MGAE01000045">
    <property type="protein sequence ID" value="OGK38819.1"/>
    <property type="molecule type" value="Genomic_DNA"/>
</dbReference>
<name>A0A1F7I613_9BACT</name>
<reference evidence="2 3" key="1">
    <citation type="journal article" date="2016" name="Nat. Commun.">
        <title>Thousands of microbial genomes shed light on interconnected biogeochemical processes in an aquifer system.</title>
        <authorList>
            <person name="Anantharaman K."/>
            <person name="Brown C.T."/>
            <person name="Hug L.A."/>
            <person name="Sharon I."/>
            <person name="Castelle C.J."/>
            <person name="Probst A.J."/>
            <person name="Thomas B.C."/>
            <person name="Singh A."/>
            <person name="Wilkins M.J."/>
            <person name="Karaoz U."/>
            <person name="Brodie E.L."/>
            <person name="Williams K.H."/>
            <person name="Hubbard S.S."/>
            <person name="Banfield J.F."/>
        </authorList>
    </citation>
    <scope>NUCLEOTIDE SEQUENCE [LARGE SCALE GENOMIC DNA]</scope>
</reference>